<feature type="transmembrane region" description="Helical" evidence="2">
    <location>
        <begin position="7"/>
        <end position="28"/>
    </location>
</feature>
<feature type="transmembrane region" description="Helical" evidence="2">
    <location>
        <begin position="100"/>
        <end position="122"/>
    </location>
</feature>
<evidence type="ECO:0000259" key="3">
    <source>
        <dbReference type="Pfam" id="PF05569"/>
    </source>
</evidence>
<proteinExistence type="predicted"/>
<keyword evidence="2" id="KW-0812">Transmembrane</keyword>
<sequence length="475" mass="50853">MKILLDILIPLTVAGSVVTLSIQALGRLSTGHFPAKWRYGLIKLALIFYLFPIALILPWLSHHLNAPRVATSVQNYQSGRLTGYVAESLQPALALTASTAYILLGIWVAGAVTFAAWQGYAYRRFTRVLKRNRTMVPENSETAMLLSSIKEELGLTCSVKLAYSPVARSPFLAGLWRPSIYLPIESQSNLDMEMVLRHELVHLKRKDLWIKAALLFVRTLHWYNPLVHTVRHELHTWSELTCDQEVVQEMSHADRKRYGGTILNVMAGPTSQPGAFYASLSGDGKQLQRRLTHMLNVKKLNRQTLFLSVTAALLIAGIGTSTAALASKMTPQVVADSEYTSSDNAASEIAASKVPEGKITEPVKASGTKSAESSTIPAQEYNAGELVAGPAESADSATVPAEAAPGAAQAEPLPNKLVAAPAESAHVTVPKASAAQSDSGLAPAPAPAQEGAVTEALPELVPAPAPAENLPAPAK</sequence>
<feature type="transmembrane region" description="Helical" evidence="2">
    <location>
        <begin position="304"/>
        <end position="326"/>
    </location>
</feature>
<dbReference type="InterPro" id="IPR052173">
    <property type="entry name" value="Beta-lactam_resp_regulator"/>
</dbReference>
<dbReference type="EMBL" id="JBHUKY010000078">
    <property type="protein sequence ID" value="MFD2413932.1"/>
    <property type="molecule type" value="Genomic_DNA"/>
</dbReference>
<evidence type="ECO:0000313" key="4">
    <source>
        <dbReference type="EMBL" id="MFD2413932.1"/>
    </source>
</evidence>
<keyword evidence="2" id="KW-0472">Membrane</keyword>
<feature type="transmembrane region" description="Helical" evidence="2">
    <location>
        <begin position="40"/>
        <end position="60"/>
    </location>
</feature>
<comment type="caution">
    <text evidence="4">The sequence shown here is derived from an EMBL/GenBank/DDBJ whole genome shotgun (WGS) entry which is preliminary data.</text>
</comment>
<evidence type="ECO:0000256" key="2">
    <source>
        <dbReference type="SAM" id="Phobius"/>
    </source>
</evidence>
<accession>A0ABW5FJQ3</accession>
<feature type="compositionally biased region" description="Low complexity" evidence="1">
    <location>
        <begin position="455"/>
        <end position="475"/>
    </location>
</feature>
<dbReference type="Pfam" id="PF05569">
    <property type="entry name" value="Peptidase_M56"/>
    <property type="match status" value="1"/>
</dbReference>
<feature type="compositionally biased region" description="Low complexity" evidence="1">
    <location>
        <begin position="397"/>
        <end position="414"/>
    </location>
</feature>
<gene>
    <name evidence="4" type="ORF">ACFSX3_29100</name>
</gene>
<keyword evidence="5" id="KW-1185">Reference proteome</keyword>
<dbReference type="Proteomes" id="UP001597448">
    <property type="component" value="Unassembled WGS sequence"/>
</dbReference>
<reference evidence="5" key="1">
    <citation type="journal article" date="2019" name="Int. J. Syst. Evol. Microbiol.">
        <title>The Global Catalogue of Microorganisms (GCM) 10K type strain sequencing project: providing services to taxonomists for standard genome sequencing and annotation.</title>
        <authorList>
            <consortium name="The Broad Institute Genomics Platform"/>
            <consortium name="The Broad Institute Genome Sequencing Center for Infectious Disease"/>
            <person name="Wu L."/>
            <person name="Ma J."/>
        </authorList>
    </citation>
    <scope>NUCLEOTIDE SEQUENCE [LARGE SCALE GENOMIC DNA]</scope>
    <source>
        <strain evidence="5">CCM 8725</strain>
    </source>
</reference>
<protein>
    <submittedName>
        <fullName evidence="4">M56 family metallopeptidase</fullName>
    </submittedName>
</protein>
<dbReference type="RefSeq" id="WP_209990522.1">
    <property type="nucleotide sequence ID" value="NZ_JBHSVQ010000001.1"/>
</dbReference>
<dbReference type="PANTHER" id="PTHR34978:SF3">
    <property type="entry name" value="SLR0241 PROTEIN"/>
    <property type="match status" value="1"/>
</dbReference>
<dbReference type="InterPro" id="IPR008756">
    <property type="entry name" value="Peptidase_M56"/>
</dbReference>
<dbReference type="PANTHER" id="PTHR34978">
    <property type="entry name" value="POSSIBLE SENSOR-TRANSDUCER PROTEIN BLAR"/>
    <property type="match status" value="1"/>
</dbReference>
<name>A0ABW5FJQ3_9BACL</name>
<organism evidence="4 5">
    <name type="scientific">Paenibacillus rhizoplanae</name>
    <dbReference type="NCBI Taxonomy" id="1917181"/>
    <lineage>
        <taxon>Bacteria</taxon>
        <taxon>Bacillati</taxon>
        <taxon>Bacillota</taxon>
        <taxon>Bacilli</taxon>
        <taxon>Bacillales</taxon>
        <taxon>Paenibacillaceae</taxon>
        <taxon>Paenibacillus</taxon>
    </lineage>
</organism>
<evidence type="ECO:0000256" key="1">
    <source>
        <dbReference type="SAM" id="MobiDB-lite"/>
    </source>
</evidence>
<evidence type="ECO:0000313" key="5">
    <source>
        <dbReference type="Proteomes" id="UP001597448"/>
    </source>
</evidence>
<feature type="region of interest" description="Disordered" evidence="1">
    <location>
        <begin position="389"/>
        <end position="475"/>
    </location>
</feature>
<dbReference type="CDD" id="cd07341">
    <property type="entry name" value="M56_BlaR1_MecR1_like"/>
    <property type="match status" value="1"/>
</dbReference>
<feature type="domain" description="Peptidase M56" evidence="3">
    <location>
        <begin position="8"/>
        <end position="292"/>
    </location>
</feature>
<keyword evidence="2" id="KW-1133">Transmembrane helix</keyword>